<evidence type="ECO:0000313" key="3">
    <source>
        <dbReference type="EMBL" id="KAF4352551.1"/>
    </source>
</evidence>
<dbReference type="EMBL" id="JAATIP010000312">
    <property type="protein sequence ID" value="KAF4352551.1"/>
    <property type="molecule type" value="Genomic_DNA"/>
</dbReference>
<feature type="compositionally biased region" description="Low complexity" evidence="2">
    <location>
        <begin position="548"/>
        <end position="559"/>
    </location>
</feature>
<accession>A0A7J6E2K5</accession>
<proteinExistence type="predicted"/>
<comment type="caution">
    <text evidence="3">The sequence shown here is derived from an EMBL/GenBank/DDBJ whole genome shotgun (WGS) entry which is preliminary data.</text>
</comment>
<feature type="coiled-coil region" evidence="1">
    <location>
        <begin position="123"/>
        <end position="164"/>
    </location>
</feature>
<evidence type="ECO:0000313" key="4">
    <source>
        <dbReference type="Proteomes" id="UP000525078"/>
    </source>
</evidence>
<protein>
    <submittedName>
        <fullName evidence="3">Uncharacterized protein</fullName>
    </submittedName>
</protein>
<name>A0A7J6E2K5_CANSA</name>
<sequence length="656" mass="74343">SCHSFQFLTEPKAKKTITNLTSSLFSNFKFWSAQKRPKKLISVKMDDTEKLTALKRAYADIILNTAKEAAGRILASERKALRYERELLTTKEEALQMLLRLKQTLDSKVSAVISEIIEMDKVSSSQQRKIDALEAQLQEAEDIVRDLRVELSEVQAELEKTKQNQAPPAMDEHNLDGNTSHENGISSRNDQALSLLEQNLENTTTHEKGLYSPDFIVSEPNSQVEPETNSGTSKMLNGMFEGLCYRTDDSHMDHCYNDNPNFSSLVKRRKEPELYKNGCTQRIRASERNMLDGYLSISKLNDDAENGSFIGRDNDGKRIHLMSTSKNETDQAQENQYEPRVAQIDYSHVLKIPLKSFRNKRKRAARYEKTKVLQCKNLHHNEGRENFQKVCPTLNDENQLVHSCEKMPGEVLKETPSAPSQKLGIELSRESGCAKATENLAEFVKPCSLQKVTKEDKVAINKSNLISQESLLAKFEVPACKIDFKKDDESESKLNAKVSDLEDVVASPPASSRLFKYTFQRKRKRDALSSPEQNSSLKESTAEKQNGSSEPESSSLLTESPRDSRRLAQVARQLSFVLKFICLHATLLLYLVKTVMFDEYDNIGLNLWKPCKNSEAWTGNCSLFPCQRRSGSKGYEDIFGENQTQISLLMNVFGED</sequence>
<evidence type="ECO:0000256" key="2">
    <source>
        <dbReference type="SAM" id="MobiDB-lite"/>
    </source>
</evidence>
<organism evidence="3 4">
    <name type="scientific">Cannabis sativa</name>
    <name type="common">Hemp</name>
    <name type="synonym">Marijuana</name>
    <dbReference type="NCBI Taxonomy" id="3483"/>
    <lineage>
        <taxon>Eukaryota</taxon>
        <taxon>Viridiplantae</taxon>
        <taxon>Streptophyta</taxon>
        <taxon>Embryophyta</taxon>
        <taxon>Tracheophyta</taxon>
        <taxon>Spermatophyta</taxon>
        <taxon>Magnoliopsida</taxon>
        <taxon>eudicotyledons</taxon>
        <taxon>Gunneridae</taxon>
        <taxon>Pentapetalae</taxon>
        <taxon>rosids</taxon>
        <taxon>fabids</taxon>
        <taxon>Rosales</taxon>
        <taxon>Cannabaceae</taxon>
        <taxon>Cannabis</taxon>
    </lineage>
</organism>
<dbReference type="PANTHER" id="PTHR34778:SF2">
    <property type="entry name" value="OS02G0580700 PROTEIN"/>
    <property type="match status" value="1"/>
</dbReference>
<evidence type="ECO:0000256" key="1">
    <source>
        <dbReference type="SAM" id="Coils"/>
    </source>
</evidence>
<feature type="region of interest" description="Disordered" evidence="2">
    <location>
        <begin position="525"/>
        <end position="561"/>
    </location>
</feature>
<dbReference type="AlphaFoldDB" id="A0A7J6E2K5"/>
<reference evidence="3 4" key="1">
    <citation type="journal article" date="2020" name="bioRxiv">
        <title>Sequence and annotation of 42 cannabis genomes reveals extensive copy number variation in cannabinoid synthesis and pathogen resistance genes.</title>
        <authorList>
            <person name="Mckernan K.J."/>
            <person name="Helbert Y."/>
            <person name="Kane L.T."/>
            <person name="Ebling H."/>
            <person name="Zhang L."/>
            <person name="Liu B."/>
            <person name="Eaton Z."/>
            <person name="Mclaughlin S."/>
            <person name="Kingan S."/>
            <person name="Baybayan P."/>
            <person name="Concepcion G."/>
            <person name="Jordan M."/>
            <person name="Riva A."/>
            <person name="Barbazuk W."/>
            <person name="Harkins T."/>
        </authorList>
    </citation>
    <scope>NUCLEOTIDE SEQUENCE [LARGE SCALE GENOMIC DNA]</scope>
    <source>
        <strain evidence="4">cv. Jamaican Lion 4</strain>
        <tissue evidence="3">Leaf</tissue>
    </source>
</reference>
<gene>
    <name evidence="3" type="ORF">F8388_012247</name>
</gene>
<feature type="non-terminal residue" evidence="3">
    <location>
        <position position="1"/>
    </location>
</feature>
<feature type="region of interest" description="Disordered" evidence="2">
    <location>
        <begin position="212"/>
        <end position="234"/>
    </location>
</feature>
<keyword evidence="1" id="KW-0175">Coiled coil</keyword>
<feature type="compositionally biased region" description="Polar residues" evidence="2">
    <location>
        <begin position="530"/>
        <end position="547"/>
    </location>
</feature>
<feature type="compositionally biased region" description="Polar residues" evidence="2">
    <location>
        <begin position="219"/>
        <end position="234"/>
    </location>
</feature>
<dbReference type="PANTHER" id="PTHR34778">
    <property type="entry name" value="OS02G0580700 PROTEIN"/>
    <property type="match status" value="1"/>
</dbReference>
<dbReference type="Proteomes" id="UP000525078">
    <property type="component" value="Unassembled WGS sequence"/>
</dbReference>